<reference evidence="7 8" key="1">
    <citation type="submission" date="2023-03" db="EMBL/GenBank/DDBJ databases">
        <title>Thalassotalea loyana LMG 22536T draft genome sequence.</title>
        <authorList>
            <person name="Sawabe T."/>
        </authorList>
    </citation>
    <scope>NUCLEOTIDE SEQUENCE [LARGE SCALE GENOMIC DNA]</scope>
    <source>
        <strain evidence="7 8">LMG 22536</strain>
    </source>
</reference>
<evidence type="ECO:0000256" key="2">
    <source>
        <dbReference type="ARBA" id="ARBA00022475"/>
    </source>
</evidence>
<dbReference type="Pfam" id="PF03606">
    <property type="entry name" value="DcuC"/>
    <property type="match status" value="1"/>
</dbReference>
<accession>A0ABQ6HDE8</accession>
<keyword evidence="3 6" id="KW-0812">Transmembrane</keyword>
<dbReference type="PANTHER" id="PTHR43652">
    <property type="entry name" value="BASIC AMINO ACID ANTIPORTER YFCC-RELATED"/>
    <property type="match status" value="1"/>
</dbReference>
<feature type="transmembrane region" description="Helical" evidence="6">
    <location>
        <begin position="201"/>
        <end position="220"/>
    </location>
</feature>
<dbReference type="PANTHER" id="PTHR43652:SF6">
    <property type="entry name" value="ARGININE REPRESSOR"/>
    <property type="match status" value="1"/>
</dbReference>
<evidence type="ECO:0000256" key="1">
    <source>
        <dbReference type="ARBA" id="ARBA00004651"/>
    </source>
</evidence>
<feature type="transmembrane region" description="Helical" evidence="6">
    <location>
        <begin position="120"/>
        <end position="140"/>
    </location>
</feature>
<keyword evidence="2" id="KW-1003">Cell membrane</keyword>
<dbReference type="EMBL" id="BSSV01000005">
    <property type="protein sequence ID" value="GLX86096.1"/>
    <property type="molecule type" value="Genomic_DNA"/>
</dbReference>
<feature type="transmembrane region" description="Helical" evidence="6">
    <location>
        <begin position="81"/>
        <end position="99"/>
    </location>
</feature>
<evidence type="ECO:0000313" key="7">
    <source>
        <dbReference type="EMBL" id="GLX86096.1"/>
    </source>
</evidence>
<evidence type="ECO:0000256" key="4">
    <source>
        <dbReference type="ARBA" id="ARBA00022989"/>
    </source>
</evidence>
<keyword evidence="5 6" id="KW-0472">Membrane</keyword>
<feature type="transmembrane region" description="Helical" evidence="6">
    <location>
        <begin position="323"/>
        <end position="340"/>
    </location>
</feature>
<name>A0ABQ6HDE8_9GAMM</name>
<evidence type="ECO:0000313" key="8">
    <source>
        <dbReference type="Proteomes" id="UP001157134"/>
    </source>
</evidence>
<dbReference type="InterPro" id="IPR051679">
    <property type="entry name" value="DASS-Related_Transporters"/>
</dbReference>
<dbReference type="InterPro" id="IPR018385">
    <property type="entry name" value="C4_dicarb_anaerob_car-like"/>
</dbReference>
<gene>
    <name evidence="7" type="ORF">tloyanaT_23490</name>
</gene>
<keyword evidence="4 6" id="KW-1133">Transmembrane helix</keyword>
<dbReference type="RefSeq" id="WP_284298799.1">
    <property type="nucleotide sequence ID" value="NZ_BSSV01000005.1"/>
</dbReference>
<evidence type="ECO:0000256" key="5">
    <source>
        <dbReference type="ARBA" id="ARBA00023136"/>
    </source>
</evidence>
<proteinExistence type="predicted"/>
<feature type="transmembrane region" description="Helical" evidence="6">
    <location>
        <begin position="146"/>
        <end position="169"/>
    </location>
</feature>
<evidence type="ECO:0000256" key="3">
    <source>
        <dbReference type="ARBA" id="ARBA00022692"/>
    </source>
</evidence>
<feature type="transmembrane region" description="Helical" evidence="6">
    <location>
        <begin position="176"/>
        <end position="195"/>
    </location>
</feature>
<feature type="transmembrane region" description="Helical" evidence="6">
    <location>
        <begin position="264"/>
        <end position="280"/>
    </location>
</feature>
<keyword evidence="8" id="KW-1185">Reference proteome</keyword>
<feature type="transmembrane region" description="Helical" evidence="6">
    <location>
        <begin position="446"/>
        <end position="468"/>
    </location>
</feature>
<evidence type="ECO:0000256" key="6">
    <source>
        <dbReference type="SAM" id="Phobius"/>
    </source>
</evidence>
<comment type="caution">
    <text evidence="7">The sequence shown here is derived from an EMBL/GenBank/DDBJ whole genome shotgun (WGS) entry which is preliminary data.</text>
</comment>
<comment type="subcellular location">
    <subcellularLocation>
        <location evidence="1">Cell membrane</location>
        <topology evidence="1">Multi-pass membrane protein</topology>
    </subcellularLocation>
</comment>
<protein>
    <submittedName>
        <fullName evidence="7">C4-dicarboxylate ABC transporter</fullName>
    </submittedName>
</protein>
<sequence>MFKMKFPSVYTILVLLTILMAVLTWLVPAGQYQLEKHEAIDSLVPIAGTYQPTQSNPQGIVDILLAPVKGFYDPKTSQARAIDVALFVLIIGGFFGVVNKTKAIESGIFHITLKLKGKEIWMIPTLMGLFALGGTTFGMAEETLPFYTLIIPVMIAAGYDTITGVAVVMIGAGIGALGSTINPFATIIASNAAQVSFTEGLTLRILLLVAGWLLCAAYVMRYASKIKKSPQSSLVFAHKEENENYFLHAQHSVSDSALTLNQKLVLVVLCVTFIVMVWGVSTSGWWMAEISALFLGATILVGLIARMKEEVICQSFINGAKELLGVAFIIALARGLVVIMDEGNITHTFLFYFEQSLSDLSPIAFINAIYAVEAFLSLLIPSSSGLAVLSMPVLAPLADFVNVPRELVVTAYQAASGLPNLVTPTSAIVMGGLALGRVSYITWLKFIAPLLVALTVLVIALLSIGVVIY</sequence>
<dbReference type="Proteomes" id="UP001157134">
    <property type="component" value="Unassembled WGS sequence"/>
</dbReference>
<organism evidence="7 8">
    <name type="scientific">Thalassotalea loyana</name>
    <dbReference type="NCBI Taxonomy" id="280483"/>
    <lineage>
        <taxon>Bacteria</taxon>
        <taxon>Pseudomonadati</taxon>
        <taxon>Pseudomonadota</taxon>
        <taxon>Gammaproteobacteria</taxon>
        <taxon>Alteromonadales</taxon>
        <taxon>Colwelliaceae</taxon>
        <taxon>Thalassotalea</taxon>
    </lineage>
</organism>
<feature type="transmembrane region" description="Helical" evidence="6">
    <location>
        <begin position="286"/>
        <end position="303"/>
    </location>
</feature>